<protein>
    <submittedName>
        <fullName evidence="4">CS domain-containing protein</fullName>
    </submittedName>
</protein>
<organism evidence="2">
    <name type="scientific">Cladocopium goreaui</name>
    <dbReference type="NCBI Taxonomy" id="2562237"/>
    <lineage>
        <taxon>Eukaryota</taxon>
        <taxon>Sar</taxon>
        <taxon>Alveolata</taxon>
        <taxon>Dinophyceae</taxon>
        <taxon>Suessiales</taxon>
        <taxon>Symbiodiniaceae</taxon>
        <taxon>Cladocopium</taxon>
    </lineage>
</organism>
<reference evidence="3" key="2">
    <citation type="submission" date="2024-04" db="EMBL/GenBank/DDBJ databases">
        <authorList>
            <person name="Chen Y."/>
            <person name="Shah S."/>
            <person name="Dougan E. K."/>
            <person name="Thang M."/>
            <person name="Chan C."/>
        </authorList>
    </citation>
    <scope>NUCLEOTIDE SEQUENCE [LARGE SCALE GENOMIC DNA]</scope>
</reference>
<gene>
    <name evidence="2" type="ORF">C1SCF055_LOCUS14833</name>
</gene>
<keyword evidence="1" id="KW-0472">Membrane</keyword>
<keyword evidence="1" id="KW-1133">Transmembrane helix</keyword>
<proteinExistence type="predicted"/>
<dbReference type="InterPro" id="IPR008978">
    <property type="entry name" value="HSP20-like_chaperone"/>
</dbReference>
<evidence type="ECO:0000313" key="4">
    <source>
        <dbReference type="EMBL" id="CAL4774886.1"/>
    </source>
</evidence>
<evidence type="ECO:0000313" key="5">
    <source>
        <dbReference type="Proteomes" id="UP001152797"/>
    </source>
</evidence>
<keyword evidence="5" id="KW-1185">Reference proteome</keyword>
<keyword evidence="1" id="KW-0812">Transmembrane</keyword>
<name>A0A9P1FS63_9DINO</name>
<dbReference type="AlphaFoldDB" id="A0A9P1FS63"/>
<evidence type="ECO:0000256" key="1">
    <source>
        <dbReference type="SAM" id="Phobius"/>
    </source>
</evidence>
<dbReference type="EMBL" id="CAMXCT030001180">
    <property type="protein sequence ID" value="CAL4774886.1"/>
    <property type="molecule type" value="Genomic_DNA"/>
</dbReference>
<reference evidence="2" key="1">
    <citation type="submission" date="2022-10" db="EMBL/GenBank/DDBJ databases">
        <authorList>
            <person name="Chen Y."/>
            <person name="Dougan E. K."/>
            <person name="Chan C."/>
            <person name="Rhodes N."/>
            <person name="Thang M."/>
        </authorList>
    </citation>
    <scope>NUCLEOTIDE SEQUENCE</scope>
</reference>
<dbReference type="Gene3D" id="2.60.40.790">
    <property type="match status" value="1"/>
</dbReference>
<comment type="caution">
    <text evidence="2">The sequence shown here is derived from an EMBL/GenBank/DDBJ whole genome shotgun (WGS) entry which is preliminary data.</text>
</comment>
<dbReference type="EMBL" id="CAMXCT020001180">
    <property type="protein sequence ID" value="CAL1140949.1"/>
    <property type="molecule type" value="Genomic_DNA"/>
</dbReference>
<evidence type="ECO:0000313" key="3">
    <source>
        <dbReference type="EMBL" id="CAL1140949.1"/>
    </source>
</evidence>
<feature type="transmembrane region" description="Helical" evidence="1">
    <location>
        <begin position="185"/>
        <end position="201"/>
    </location>
</feature>
<accession>A0A9P1FS63</accession>
<dbReference type="OrthoDB" id="164025at2759"/>
<dbReference type="Proteomes" id="UP001152797">
    <property type="component" value="Unassembled WGS sequence"/>
</dbReference>
<sequence>MICPAGVGAKPILVYLLYSFGDNFLIKISFSKHGLHEAEASALRENIQKKGENAYYYAHNRKFEVPPDAKVISGPGLVTGGPPVKLDIEANGSPAEKRVEAIRSFSWTDDGGKVKIYLQLPEGTLQDASQVTCDFQDRSFHLQVACGNAWASEPRKSPPTTRPCCDFWRILRLKTHTHIIYRERYIWLMFFYIFVGPALAMG</sequence>
<evidence type="ECO:0000313" key="2">
    <source>
        <dbReference type="EMBL" id="CAI3987574.1"/>
    </source>
</evidence>
<dbReference type="EMBL" id="CAMXCT010001180">
    <property type="protein sequence ID" value="CAI3987574.1"/>
    <property type="molecule type" value="Genomic_DNA"/>
</dbReference>